<accession>A0AA37QB01</accession>
<protein>
    <submittedName>
        <fullName evidence="1">Uncharacterized protein</fullName>
    </submittedName>
</protein>
<evidence type="ECO:0000313" key="1">
    <source>
        <dbReference type="EMBL" id="GLC26371.1"/>
    </source>
</evidence>
<keyword evidence="2" id="KW-1185">Reference proteome</keyword>
<dbReference type="Proteomes" id="UP001161325">
    <property type="component" value="Unassembled WGS sequence"/>
</dbReference>
<proteinExistence type="predicted"/>
<dbReference type="AlphaFoldDB" id="A0AA37QB01"/>
<gene>
    <name evidence="1" type="ORF">rosag_28840</name>
</gene>
<evidence type="ECO:0000313" key="2">
    <source>
        <dbReference type="Proteomes" id="UP001161325"/>
    </source>
</evidence>
<organism evidence="1 2">
    <name type="scientific">Roseisolibacter agri</name>
    <dbReference type="NCBI Taxonomy" id="2014610"/>
    <lineage>
        <taxon>Bacteria</taxon>
        <taxon>Pseudomonadati</taxon>
        <taxon>Gemmatimonadota</taxon>
        <taxon>Gemmatimonadia</taxon>
        <taxon>Gemmatimonadales</taxon>
        <taxon>Gemmatimonadaceae</taxon>
        <taxon>Roseisolibacter</taxon>
    </lineage>
</organism>
<comment type="caution">
    <text evidence="1">The sequence shown here is derived from an EMBL/GenBank/DDBJ whole genome shotgun (WGS) entry which is preliminary data.</text>
</comment>
<reference evidence="1" key="1">
    <citation type="submission" date="2022-08" db="EMBL/GenBank/DDBJ databases">
        <title>Draft genome sequencing of Roseisolibacter agri AW1220.</title>
        <authorList>
            <person name="Tobiishi Y."/>
            <person name="Tonouchi A."/>
        </authorList>
    </citation>
    <scope>NUCLEOTIDE SEQUENCE</scope>
    <source>
        <strain evidence="1">AW1220</strain>
    </source>
</reference>
<sequence>MRGTDARHCAVGGGEGVWHVEAAGGCGYPGESVARERGLLALRDHEPEEEMRVRKIVGSVLVVVATVGLPACRSAAPAPSAAPVAQAGPGAGTPSAAVERFLEAARATEVTTMAQLFGTTGGPITEREPAEAVEKRMRALACYLTHDSARILENVPGVGAGRALQVELRQRELTRRTRFSVVPGPGGRWFVEQFDINALSDFCRPVPPR</sequence>
<dbReference type="EMBL" id="BRXS01000004">
    <property type="protein sequence ID" value="GLC26371.1"/>
    <property type="molecule type" value="Genomic_DNA"/>
</dbReference>
<name>A0AA37QB01_9BACT</name>